<evidence type="ECO:0000256" key="26">
    <source>
        <dbReference type="ARBA" id="ARBA00023163"/>
    </source>
</evidence>
<feature type="compositionally biased region" description="Basic and acidic residues" evidence="34">
    <location>
        <begin position="2157"/>
        <end position="2171"/>
    </location>
</feature>
<dbReference type="InterPro" id="IPR023332">
    <property type="entry name" value="Proteasome_alpha-type"/>
</dbReference>
<feature type="compositionally biased region" description="Basic residues" evidence="34">
    <location>
        <begin position="524"/>
        <end position="535"/>
    </location>
</feature>
<keyword evidence="21" id="KW-0175">Coiled coil</keyword>
<dbReference type="SUPFAM" id="SSF52540">
    <property type="entry name" value="P-loop containing nucleoside triphosphate hydrolases"/>
    <property type="match status" value="2"/>
</dbReference>
<evidence type="ECO:0000256" key="9">
    <source>
        <dbReference type="ARBA" id="ARBA00022553"/>
    </source>
</evidence>
<dbReference type="GO" id="GO:0006511">
    <property type="term" value="P:ubiquitin-dependent protein catabolic process"/>
    <property type="evidence" value="ECO:0007669"/>
    <property type="project" value="InterPro"/>
</dbReference>
<evidence type="ECO:0000256" key="21">
    <source>
        <dbReference type="ARBA" id="ARBA00023054"/>
    </source>
</evidence>
<feature type="region of interest" description="Disordered" evidence="34">
    <location>
        <begin position="2348"/>
        <end position="2418"/>
    </location>
</feature>
<evidence type="ECO:0000256" key="22">
    <source>
        <dbReference type="ARBA" id="ARBA00023117"/>
    </source>
</evidence>
<feature type="compositionally biased region" description="Polar residues" evidence="34">
    <location>
        <begin position="2173"/>
        <end position="2183"/>
    </location>
</feature>
<keyword evidence="11" id="KW-0677">Repeat</keyword>
<dbReference type="InterPro" id="IPR001487">
    <property type="entry name" value="Bromodomain"/>
</dbReference>
<feature type="DNA-binding region" description="Homeobox" evidence="31">
    <location>
        <begin position="1996"/>
        <end position="2049"/>
    </location>
</feature>
<keyword evidence="22 30" id="KW-0103">Bromodomain</keyword>
<evidence type="ECO:0000259" key="35">
    <source>
        <dbReference type="PROSITE" id="PS50014"/>
    </source>
</evidence>
<feature type="region of interest" description="Disordered" evidence="34">
    <location>
        <begin position="1305"/>
        <end position="1457"/>
    </location>
</feature>
<evidence type="ECO:0000256" key="5">
    <source>
        <dbReference type="ARBA" id="ARBA00021337"/>
    </source>
</evidence>
<dbReference type="PANTHER" id="PTHR23069">
    <property type="entry name" value="AAA DOMAIN-CONTAINING"/>
    <property type="match status" value="1"/>
</dbReference>
<evidence type="ECO:0000256" key="34">
    <source>
        <dbReference type="SAM" id="MobiDB-lite"/>
    </source>
</evidence>
<dbReference type="FunFam" id="3.40.50.300:FF:000061">
    <property type="entry name" value="ATPase family, AAA domain-containing 2"/>
    <property type="match status" value="1"/>
</dbReference>
<dbReference type="PROSITE" id="PS51475">
    <property type="entry name" value="PROTEASOME_ALPHA_2"/>
    <property type="match status" value="1"/>
</dbReference>
<feature type="region of interest" description="Disordered" evidence="34">
    <location>
        <begin position="2266"/>
        <end position="2300"/>
    </location>
</feature>
<dbReference type="GO" id="GO:0030154">
    <property type="term" value="P:cell differentiation"/>
    <property type="evidence" value="ECO:0007669"/>
    <property type="project" value="UniProtKB-KW"/>
</dbReference>
<feature type="region of interest" description="Disordered" evidence="34">
    <location>
        <begin position="1952"/>
        <end position="1988"/>
    </location>
</feature>
<dbReference type="GO" id="GO:0008270">
    <property type="term" value="F:zinc ion binding"/>
    <property type="evidence" value="ECO:0007669"/>
    <property type="project" value="UniProtKB-KW"/>
</dbReference>
<feature type="compositionally biased region" description="Acidic residues" evidence="34">
    <location>
        <begin position="1369"/>
        <end position="1382"/>
    </location>
</feature>
<dbReference type="InterPro" id="IPR000426">
    <property type="entry name" value="Proteasome_asu_N"/>
</dbReference>
<dbReference type="GO" id="GO:0005524">
    <property type="term" value="F:ATP binding"/>
    <property type="evidence" value="ECO:0007669"/>
    <property type="project" value="UniProtKB-KW"/>
</dbReference>
<feature type="region of interest" description="Disordered" evidence="34">
    <location>
        <begin position="1645"/>
        <end position="1671"/>
    </location>
</feature>
<dbReference type="FunFam" id="1.20.920.10:FF:000021">
    <property type="entry name" value="ATPase family AAA domain-containing protein 2"/>
    <property type="match status" value="1"/>
</dbReference>
<evidence type="ECO:0000256" key="2">
    <source>
        <dbReference type="ARBA" id="ARBA00004496"/>
    </source>
</evidence>
<dbReference type="Gene3D" id="3.60.20.10">
    <property type="entry name" value="Glutamine Phosphoribosylpyrophosphate, subunit 1, domain 1"/>
    <property type="match status" value="1"/>
</dbReference>
<dbReference type="GO" id="GO:0045815">
    <property type="term" value="P:transcription initiation-coupled chromatin remodeling"/>
    <property type="evidence" value="ECO:0007669"/>
    <property type="project" value="TreeGrafter"/>
</dbReference>
<feature type="domain" description="Homeobox" evidence="36">
    <location>
        <begin position="1994"/>
        <end position="2048"/>
    </location>
</feature>
<dbReference type="SMART" id="SM00382">
    <property type="entry name" value="AAA"/>
    <property type="match status" value="1"/>
</dbReference>
<dbReference type="PROSITE" id="PS00388">
    <property type="entry name" value="PROTEASOME_ALPHA_1"/>
    <property type="match status" value="1"/>
</dbReference>
<feature type="compositionally biased region" description="Polar residues" evidence="34">
    <location>
        <begin position="1425"/>
        <end position="1436"/>
    </location>
</feature>
<evidence type="ECO:0000256" key="33">
    <source>
        <dbReference type="RuleBase" id="RU000682"/>
    </source>
</evidence>
<feature type="DNA-binding region" description="Homeobox" evidence="31">
    <location>
        <begin position="2189"/>
        <end position="2248"/>
    </location>
</feature>
<comment type="catalytic activity">
    <reaction evidence="28">
        <text>ATP + H2O = ADP + phosphate + H(+)</text>
        <dbReference type="Rhea" id="RHEA:13065"/>
        <dbReference type="ChEBI" id="CHEBI:15377"/>
        <dbReference type="ChEBI" id="CHEBI:15378"/>
        <dbReference type="ChEBI" id="CHEBI:30616"/>
        <dbReference type="ChEBI" id="CHEBI:43474"/>
        <dbReference type="ChEBI" id="CHEBI:456216"/>
    </reaction>
</comment>
<feature type="compositionally biased region" description="Acidic residues" evidence="34">
    <location>
        <begin position="435"/>
        <end position="471"/>
    </location>
</feature>
<evidence type="ECO:0000313" key="38">
    <source>
        <dbReference type="Proteomes" id="UP001274896"/>
    </source>
</evidence>
<keyword evidence="27 31" id="KW-0539">Nucleus</keyword>
<keyword evidence="18" id="KW-0832">Ubl conjugation</keyword>
<dbReference type="SMART" id="SM00389">
    <property type="entry name" value="HOX"/>
    <property type="match status" value="5"/>
</dbReference>
<dbReference type="GO" id="GO:0005654">
    <property type="term" value="C:nucleoplasm"/>
    <property type="evidence" value="ECO:0007669"/>
    <property type="project" value="UniProtKB-ARBA"/>
</dbReference>
<keyword evidence="19 32" id="KW-0647">Proteasome</keyword>
<evidence type="ECO:0000256" key="7">
    <source>
        <dbReference type="ARBA" id="ARBA00022491"/>
    </source>
</evidence>
<dbReference type="GO" id="GO:0042393">
    <property type="term" value="F:histone binding"/>
    <property type="evidence" value="ECO:0007669"/>
    <property type="project" value="TreeGrafter"/>
</dbReference>
<keyword evidence="38" id="KW-1185">Reference proteome</keyword>
<evidence type="ECO:0000259" key="36">
    <source>
        <dbReference type="PROSITE" id="PS50071"/>
    </source>
</evidence>
<feature type="domain" description="Bromo" evidence="35">
    <location>
        <begin position="1176"/>
        <end position="1239"/>
    </location>
</feature>
<dbReference type="Pfam" id="PF00004">
    <property type="entry name" value="AAA"/>
    <property type="match status" value="1"/>
</dbReference>
<feature type="compositionally biased region" description="Basic residues" evidence="34">
    <location>
        <begin position="2267"/>
        <end position="2288"/>
    </location>
</feature>
<evidence type="ECO:0000256" key="17">
    <source>
        <dbReference type="ARBA" id="ARBA00022840"/>
    </source>
</evidence>
<dbReference type="Gene3D" id="3.40.50.300">
    <property type="entry name" value="P-loop containing nucleotide triphosphate hydrolases"/>
    <property type="match status" value="2"/>
</dbReference>
<dbReference type="InterPro" id="IPR029055">
    <property type="entry name" value="Ntn_hydrolases_N"/>
</dbReference>
<dbReference type="Pfam" id="PF00227">
    <property type="entry name" value="Proteasome"/>
    <property type="match status" value="1"/>
</dbReference>
<evidence type="ECO:0000256" key="3">
    <source>
        <dbReference type="ARBA" id="ARBA00006914"/>
    </source>
</evidence>
<dbReference type="GO" id="GO:0005737">
    <property type="term" value="C:cytoplasm"/>
    <property type="evidence" value="ECO:0007669"/>
    <property type="project" value="UniProtKB-SubCell"/>
</dbReference>
<dbReference type="Pfam" id="PF00046">
    <property type="entry name" value="Homeodomain"/>
    <property type="match status" value="4"/>
</dbReference>
<keyword evidence="6" id="KW-0963">Cytoplasm</keyword>
<name>A0AAE0Q8X4_9TELE</name>
<keyword evidence="10" id="KW-0479">Metal-binding</keyword>
<evidence type="ECO:0000256" key="25">
    <source>
        <dbReference type="ARBA" id="ARBA00023159"/>
    </source>
</evidence>
<feature type="compositionally biased region" description="Polar residues" evidence="34">
    <location>
        <begin position="1970"/>
        <end position="1986"/>
    </location>
</feature>
<dbReference type="PROSITE" id="PS50071">
    <property type="entry name" value="HOMEOBOX_2"/>
    <property type="match status" value="4"/>
</dbReference>
<dbReference type="NCBIfam" id="NF003075">
    <property type="entry name" value="PRK03996.1"/>
    <property type="match status" value="1"/>
</dbReference>
<evidence type="ECO:0000256" key="6">
    <source>
        <dbReference type="ARBA" id="ARBA00022490"/>
    </source>
</evidence>
<dbReference type="InterPro" id="IPR027417">
    <property type="entry name" value="P-loop_NTPase"/>
</dbReference>
<dbReference type="Proteomes" id="UP001274896">
    <property type="component" value="Unassembled WGS sequence"/>
</dbReference>
<keyword evidence="16" id="KW-0862">Zinc</keyword>
<keyword evidence="17" id="KW-0067">ATP-binding</keyword>
<keyword evidence="15" id="KW-0378">Hydrolase</keyword>
<sequence>MAERGYSFSLTTFSPSGKLVQIEYALAAVAAGAPSVGIKAANGVVLATEKKQKSILYDEQSVHKVEPITKHIGMVYSGMGPDYRVLVRRARKLAQQYFLVYQEPIPTGQLVQRVSSVMQEYTQSGGVRPFGVSLLIAGWDEDRPYLFQSDPSGAYFAWKATAMGKNYVNGKTFLEKRYNEDLELEDAIHTAILTLKMVMLRRSSSGVEPPKRDSDMDTSSEFLSLRRAQKKSARLQKGLGDSCSSVEHSPANGYLSAKEINSVGKGGMKTRAKTDKHAVSFADVINKPNGSPQKDEKGMKHLRKSPRLQKDEKSGDEINVEDETAGTAASKNLRTRLRERKVDCTVRRSSRITRYKFNARDQSVLYDRLITNTAEAVLQKMDDMQKMRRRLGSRDSKKEELRMYTGSKRKRTTRSSERTDEESADEQENGHDEYTDQEDENEDVEGTGEEEEEEEEDHDEGDDDDDDEEEDNQKRYEFRQRKAVVRYQAPLEEPRKQSIFFRRHSSPTRRRYSFSTTGPCSPYNRHRSSRRRHAIHSSDSTSSSSSDEEKFERRRSKSRNRSTNRCLPMNFRKEDLMGIHKDRIKIGASLADVDPMQIDQTVRFDSIGGLNRHIAALKEMVVFPLLYPEVFERFKIQPPRGCLFYGPPGTGKTLVARALANECSQGEKKVAFFMRKGADCLSKWVGESERQLRLLFDQAYQMRPSIIFFDEIDGIAPVRSSRQDQIHSSIVSTLLALMDGLDSRGEVVVIGATNRLDSIDPALRRPGRFDREFLFKLPDRQARKDILKIHTRQWDPQPSDAFLEELADKCVGYCGADIKAVCAEAALCALRRRYPQIYTSSQKLLLDVTSISVEGRDFLSAMRKIVPASQRAVASPAKALTPVIQPLLANTLCDAMKALKKVFPHVEQGIKQKKKDYNVGGVLDDLLHSDDEASSMCTSNPAQTNTGPTGSFLHFTKCAVQEPTTFRPRLLLCGNPGSGQSTHLAPAMLHTLEMFTVYTLDMAVLFGVSTTSPEEACAQLFCEAKRTAPSILYIPHMQRWWDTVSSALRATFLSLLQDIPSFSPILLLATCSLPYDRLYTEVQDLFRMEYGEVFNVPLPSKEERLKFFEDLILIQAAKAPPSKRETVLQALQVLPVAPPPSPRQLSEEEQQKLEEQEEDTLRELRLFLRDVTNRLAQDKRFKAFTKPVDTEEVPDYTTVIKQPMDLSTVLSKIDLHKYVTVKDYLHDVDLIWKNALEYNPDIDPSDRLIRHRACALKDTVHAIIKDELDENFEKICVEIKESRLKRGCTSSRFTPSYYHVLPKVQASSEPKTNESTASKDVAPVNTTTVTTPKQPVTQKKRRRRRLWSNGLMSRKKPTQSHTKDSNGVESDEGEDDDEDEEEGKIAEREEAEQEVNESEPMDTSEIPEAVHTHNGHVSSVEGDCTDSSVDGLQNGKSPGILNGENGNNGEAKPVEDSVDKMSELAAEEDAGIEKGMKRMTRRLKLQAQKLLDVNTAMKILEQKNQPLSVDHNKLKNLLQNVVVKTEGYEVDRLEKLYARLCQSIYRHRKNHDKTALVQSLPSQSLTGATDTMSSRRKSTTPCMVLPSDVVEQDVDMETLAGEEGVENTAEGPAEGVVIPLDSEGVEVHPLGPLLLVPAPPAVEDFLTGNGQSPVEPEDSHAAGKRPSQTAVEQSVTDLIAEGNVQAETDDCEDPSITGISLSKTPIMKKKPEPKRIAVSLKGAEEGDSLIESEGDTESMEAASITADMTNPILGDSTKAGVFVSIPNPSPAEQKKPVVNPATVLPAGLAQVLSALQAQQSAQAQLLIPVSSIPTYNAAMDTNALLVNTYKKFPYPSVSEIMGLATQTKFSEEQIKIWFSAQRLKHGVSWTPEEVEEARRKQFNGTVHTVPQTITVIPAHHLSATNGLQSILQTCQIVGQPGLVLTQVGTANSLPGTTPITLTVAGMPSQSQASKISASQTSSAVSETKRATTVQPPSLTPQESSALNADHFGLRPKKSKEQLAELKASYMKNHFASDAEIARLMKLTNLTKGEIKKWFSDTRYNQRNSKNNHFSVPHESSRANNSSATIVIDSSDETPQSPTPSPVKEKETRKTWNPFPDFTLQKFKEKTPEQLVILEESYQKCDTPTDEELSRLRAETKLTRREIDAWFTEKRKTPVIDSSEQKMDEMDGKPTQSKDSQSPTGGKKLSKEKITKKTPEQLHVLKSAFVRTQWPSAEEYDQLAEESGLPRSYIVNWFGDTRYAWKNGNLKWYFYYQSGNLEGLNGNKGRKRRIRNRGWGRSRNRRARKSTGSEKSPPMKFKTGKEFLKEYYLKHKFLNEQDLDELVAKSNMSYEQVREWFAEVGRKVDMGADPFEDNTGNEQEEEESEGENEMAVEEQAPSAAGDDDCDDEDDEDTDDSDSWEPPQSVRKTLPGSEEH</sequence>
<keyword evidence="9" id="KW-0597">Phosphoprotein</keyword>
<evidence type="ECO:0000256" key="31">
    <source>
        <dbReference type="PROSITE-ProRule" id="PRU00108"/>
    </source>
</evidence>
<evidence type="ECO:0000256" key="29">
    <source>
        <dbReference type="ARBA" id="ARBA00071858"/>
    </source>
</evidence>
<feature type="region of interest" description="Disordered" evidence="34">
    <location>
        <begin position="2157"/>
        <end position="2196"/>
    </location>
</feature>
<dbReference type="GO" id="GO:0003677">
    <property type="term" value="F:DNA binding"/>
    <property type="evidence" value="ECO:0007669"/>
    <property type="project" value="UniProtKB-UniRule"/>
</dbReference>
<evidence type="ECO:0000256" key="1">
    <source>
        <dbReference type="ARBA" id="ARBA00004123"/>
    </source>
</evidence>
<dbReference type="InterPro" id="IPR003960">
    <property type="entry name" value="ATPase_AAA_CS"/>
</dbReference>
<dbReference type="CDD" id="cd03750">
    <property type="entry name" value="proteasome_alpha_type_2"/>
    <property type="match status" value="1"/>
</dbReference>
<evidence type="ECO:0000256" key="24">
    <source>
        <dbReference type="ARBA" id="ARBA00023155"/>
    </source>
</evidence>
<dbReference type="SUPFAM" id="SSF47370">
    <property type="entry name" value="Bromodomain"/>
    <property type="match status" value="1"/>
</dbReference>
<feature type="compositionally biased region" description="Acidic residues" evidence="34">
    <location>
        <begin position="2384"/>
        <end position="2401"/>
    </location>
</feature>
<evidence type="ECO:0000256" key="8">
    <source>
        <dbReference type="ARBA" id="ARBA00022499"/>
    </source>
</evidence>
<evidence type="ECO:0000256" key="23">
    <source>
        <dbReference type="ARBA" id="ARBA00023125"/>
    </source>
</evidence>
<evidence type="ECO:0000256" key="10">
    <source>
        <dbReference type="ARBA" id="ARBA00022723"/>
    </source>
</evidence>
<dbReference type="InterPro" id="IPR001353">
    <property type="entry name" value="Proteasome_sua/b"/>
</dbReference>
<dbReference type="SMART" id="SM00297">
    <property type="entry name" value="BROMO"/>
    <property type="match status" value="1"/>
</dbReference>
<keyword evidence="12" id="KW-0547">Nucleotide-binding</keyword>
<comment type="subcellular location">
    <subcellularLocation>
        <location evidence="2">Cytoplasm</location>
    </subcellularLocation>
    <subcellularLocation>
        <location evidence="1 31 33">Nucleus</location>
    </subcellularLocation>
</comment>
<comment type="similarity">
    <text evidence="32">Belongs to the peptidase T1A family.</text>
</comment>
<evidence type="ECO:0000256" key="32">
    <source>
        <dbReference type="PROSITE-ProRule" id="PRU00808"/>
    </source>
</evidence>
<feature type="domain" description="Homeobox" evidence="36">
    <location>
        <begin position="2187"/>
        <end position="2247"/>
    </location>
</feature>
<dbReference type="FunFam" id="1.10.10.60:FF:000235">
    <property type="entry name" value="Zinc fingers and homeoboxes protein 1"/>
    <property type="match status" value="1"/>
</dbReference>
<dbReference type="InterPro" id="IPR003593">
    <property type="entry name" value="AAA+_ATPase"/>
</dbReference>
<dbReference type="GO" id="GO:0016887">
    <property type="term" value="F:ATP hydrolysis activity"/>
    <property type="evidence" value="ECO:0007669"/>
    <property type="project" value="InterPro"/>
</dbReference>
<evidence type="ECO:0000256" key="30">
    <source>
        <dbReference type="PROSITE-ProRule" id="PRU00035"/>
    </source>
</evidence>
<feature type="region of interest" description="Disordered" evidence="34">
    <location>
        <begin position="266"/>
        <end position="334"/>
    </location>
</feature>
<feature type="compositionally biased region" description="Acidic residues" evidence="34">
    <location>
        <begin position="1389"/>
        <end position="1402"/>
    </location>
</feature>
<dbReference type="SUPFAM" id="SSF56235">
    <property type="entry name" value="N-terminal nucleophile aminohydrolases (Ntn hydrolases)"/>
    <property type="match status" value="1"/>
</dbReference>
<comment type="similarity">
    <text evidence="4">Belongs to the ZHX family.</text>
</comment>
<dbReference type="CDD" id="cd05528">
    <property type="entry name" value="Bromo_AAA"/>
    <property type="match status" value="1"/>
</dbReference>
<keyword evidence="26" id="KW-0804">Transcription</keyword>
<feature type="DNA-binding region" description="Homeobox" evidence="31">
    <location>
        <begin position="2112"/>
        <end position="2155"/>
    </location>
</feature>
<dbReference type="InterPro" id="IPR009057">
    <property type="entry name" value="Homeodomain-like_sf"/>
</dbReference>
<dbReference type="FunFam" id="1.10.8.60:FF:000016">
    <property type="entry name" value="ATPase family AAA domain-containing protein 2B"/>
    <property type="match status" value="1"/>
</dbReference>
<feature type="compositionally biased region" description="Basic and acidic residues" evidence="34">
    <location>
        <begin position="387"/>
        <end position="402"/>
    </location>
</feature>
<keyword evidence="8" id="KW-1017">Isopeptide bond</keyword>
<feature type="region of interest" description="Disordered" evidence="34">
    <location>
        <begin position="496"/>
        <end position="565"/>
    </location>
</feature>
<dbReference type="InterPro" id="IPR036427">
    <property type="entry name" value="Bromodomain-like_sf"/>
</dbReference>
<feature type="compositionally biased region" description="Basic residues" evidence="34">
    <location>
        <begin position="501"/>
        <end position="512"/>
    </location>
</feature>
<evidence type="ECO:0000313" key="37">
    <source>
        <dbReference type="EMBL" id="KAK3515745.1"/>
    </source>
</evidence>
<feature type="region of interest" description="Disordered" evidence="34">
    <location>
        <begin position="1688"/>
        <end position="1710"/>
    </location>
</feature>
<dbReference type="InterPro" id="IPR041569">
    <property type="entry name" value="AAA_lid_3"/>
</dbReference>
<dbReference type="PROSITE" id="PS00674">
    <property type="entry name" value="AAA"/>
    <property type="match status" value="1"/>
</dbReference>
<evidence type="ECO:0000256" key="13">
    <source>
        <dbReference type="ARBA" id="ARBA00022771"/>
    </source>
</evidence>
<dbReference type="FunFam" id="1.10.10.60:FF:000062">
    <property type="entry name" value="zinc fingers and homeoboxes protein 3"/>
    <property type="match status" value="1"/>
</dbReference>
<evidence type="ECO:0000256" key="19">
    <source>
        <dbReference type="ARBA" id="ARBA00022942"/>
    </source>
</evidence>
<dbReference type="Gene3D" id="1.10.8.60">
    <property type="match status" value="1"/>
</dbReference>
<dbReference type="PRINTS" id="PR00503">
    <property type="entry name" value="BROMODOMAIN"/>
</dbReference>
<dbReference type="Pfam" id="PF11569">
    <property type="entry name" value="Homez"/>
    <property type="match status" value="1"/>
</dbReference>
<dbReference type="PROSITE" id="PS50014">
    <property type="entry name" value="BROMODOMAIN_2"/>
    <property type="match status" value="1"/>
</dbReference>
<keyword evidence="25" id="KW-0010">Activator</keyword>
<dbReference type="InterPro" id="IPR045199">
    <property type="entry name" value="ATAD2-like"/>
</dbReference>
<dbReference type="EMBL" id="JAUCMX010000020">
    <property type="protein sequence ID" value="KAK3515745.1"/>
    <property type="molecule type" value="Genomic_DNA"/>
</dbReference>
<evidence type="ECO:0000256" key="11">
    <source>
        <dbReference type="ARBA" id="ARBA00022737"/>
    </source>
</evidence>
<evidence type="ECO:0000256" key="14">
    <source>
        <dbReference type="ARBA" id="ARBA00022782"/>
    </source>
</evidence>
<evidence type="ECO:0000256" key="28">
    <source>
        <dbReference type="ARBA" id="ARBA00049360"/>
    </source>
</evidence>
<dbReference type="CDD" id="cd19517">
    <property type="entry name" value="RecA-like_Yta7-like"/>
    <property type="match status" value="1"/>
</dbReference>
<evidence type="ECO:0000256" key="16">
    <source>
        <dbReference type="ARBA" id="ARBA00022833"/>
    </source>
</evidence>
<dbReference type="Gene3D" id="1.20.920.10">
    <property type="entry name" value="Bromodomain-like"/>
    <property type="match status" value="1"/>
</dbReference>
<feature type="region of interest" description="Disordered" evidence="34">
    <location>
        <begin position="2069"/>
        <end position="2094"/>
    </location>
</feature>
<evidence type="ECO:0000256" key="18">
    <source>
        <dbReference type="ARBA" id="ARBA00022843"/>
    </source>
</evidence>
<protein>
    <recommendedName>
        <fullName evidence="29">ATPase family AAA domain-containing protein 2</fullName>
    </recommendedName>
    <alternativeName>
        <fullName evidence="5">Proteasome subunit alpha type-2</fullName>
    </alternativeName>
</protein>
<feature type="compositionally biased region" description="Acidic residues" evidence="34">
    <location>
        <begin position="2361"/>
        <end position="2375"/>
    </location>
</feature>
<evidence type="ECO:0000256" key="20">
    <source>
        <dbReference type="ARBA" id="ARBA00023015"/>
    </source>
</evidence>
<dbReference type="GO" id="GO:0003682">
    <property type="term" value="F:chromatin binding"/>
    <property type="evidence" value="ECO:0007669"/>
    <property type="project" value="TreeGrafter"/>
</dbReference>
<proteinExistence type="inferred from homology"/>
<feature type="compositionally biased region" description="Low complexity" evidence="34">
    <location>
        <begin position="1326"/>
        <end position="1337"/>
    </location>
</feature>
<dbReference type="FunFam" id="3.40.50.300:FF:000734">
    <property type="entry name" value="ATPase family, AAA domain containing 2"/>
    <property type="match status" value="1"/>
</dbReference>
<feature type="domain" description="Homeobox" evidence="36">
    <location>
        <begin position="1825"/>
        <end position="1868"/>
    </location>
</feature>
<dbReference type="SUPFAM" id="SSF46689">
    <property type="entry name" value="Homeodomain-like"/>
    <property type="match status" value="5"/>
</dbReference>
<dbReference type="Gene3D" id="1.10.10.60">
    <property type="entry name" value="Homeodomain-like"/>
    <property type="match status" value="5"/>
</dbReference>
<comment type="caution">
    <text evidence="37">The sequence shown here is derived from an EMBL/GenBank/DDBJ whole genome shotgun (WGS) entry which is preliminary data.</text>
</comment>
<accession>A0AAE0Q8X4</accession>
<keyword evidence="23 31" id="KW-0238">DNA-binding</keyword>
<dbReference type="PANTHER" id="PTHR23069:SF4">
    <property type="entry name" value="ATPASE FAMILY AAA DOMAIN-CONTAINING PROTEIN 2"/>
    <property type="match status" value="1"/>
</dbReference>
<dbReference type="GO" id="GO:0019773">
    <property type="term" value="C:proteasome core complex, alpha-subunit complex"/>
    <property type="evidence" value="ECO:0007669"/>
    <property type="project" value="UniProtKB-UniRule"/>
</dbReference>
<evidence type="ECO:0000256" key="27">
    <source>
        <dbReference type="ARBA" id="ARBA00023242"/>
    </source>
</evidence>
<keyword evidence="14" id="KW-0221">Differentiation</keyword>
<feature type="region of interest" description="Disordered" evidence="34">
    <location>
        <begin position="387"/>
        <end position="479"/>
    </location>
</feature>
<dbReference type="FunFam" id="3.60.20.10:FF:000012">
    <property type="entry name" value="Proteasome subunit alpha type"/>
    <property type="match status" value="1"/>
</dbReference>
<evidence type="ECO:0000256" key="4">
    <source>
        <dbReference type="ARBA" id="ARBA00007440"/>
    </source>
</evidence>
<evidence type="ECO:0000256" key="15">
    <source>
        <dbReference type="ARBA" id="ARBA00022801"/>
    </source>
</evidence>
<dbReference type="GO" id="GO:0006334">
    <property type="term" value="P:nucleosome assembly"/>
    <property type="evidence" value="ECO:0007669"/>
    <property type="project" value="TreeGrafter"/>
</dbReference>
<dbReference type="SMART" id="SM00948">
    <property type="entry name" value="Proteasome_A_N"/>
    <property type="match status" value="1"/>
</dbReference>
<dbReference type="PROSITE" id="PS00633">
    <property type="entry name" value="BROMODOMAIN_1"/>
    <property type="match status" value="1"/>
</dbReference>
<feature type="compositionally biased region" description="Polar residues" evidence="34">
    <location>
        <begin position="1305"/>
        <end position="1318"/>
    </location>
</feature>
<feature type="compositionally biased region" description="Basic residues" evidence="34">
    <location>
        <begin position="553"/>
        <end position="562"/>
    </location>
</feature>
<keyword evidence="7" id="KW-0678">Repressor</keyword>
<keyword evidence="20" id="KW-0805">Transcription regulation</keyword>
<dbReference type="Pfam" id="PF10584">
    <property type="entry name" value="Proteasome_A_N"/>
    <property type="match status" value="1"/>
</dbReference>
<gene>
    <name evidence="37" type="ORF">QTP70_030190</name>
</gene>
<dbReference type="Pfam" id="PF17862">
    <property type="entry name" value="AAA_lid_3"/>
    <property type="match status" value="1"/>
</dbReference>
<dbReference type="InterPro" id="IPR001356">
    <property type="entry name" value="HD"/>
</dbReference>
<feature type="DNA-binding region" description="Homeobox" evidence="31">
    <location>
        <begin position="1827"/>
        <end position="1869"/>
    </location>
</feature>
<comment type="similarity">
    <text evidence="3">Belongs to the AAA ATPase family.</text>
</comment>
<keyword evidence="24 31" id="KW-0371">Homeobox</keyword>
<dbReference type="InterPro" id="IPR024578">
    <property type="entry name" value="Homez_homeobox_dom"/>
</dbReference>
<keyword evidence="13" id="KW-0863">Zinc-finger</keyword>
<feature type="domain" description="Homeobox" evidence="36">
    <location>
        <begin position="2110"/>
        <end position="2154"/>
    </location>
</feature>
<feature type="region of interest" description="Disordered" evidence="34">
    <location>
        <begin position="2045"/>
        <end position="2064"/>
    </location>
</feature>
<dbReference type="InterPro" id="IPR003959">
    <property type="entry name" value="ATPase_AAA_core"/>
</dbReference>
<organism evidence="37 38">
    <name type="scientific">Hemibagrus guttatus</name>
    <dbReference type="NCBI Taxonomy" id="175788"/>
    <lineage>
        <taxon>Eukaryota</taxon>
        <taxon>Metazoa</taxon>
        <taxon>Chordata</taxon>
        <taxon>Craniata</taxon>
        <taxon>Vertebrata</taxon>
        <taxon>Euteleostomi</taxon>
        <taxon>Actinopterygii</taxon>
        <taxon>Neopterygii</taxon>
        <taxon>Teleostei</taxon>
        <taxon>Ostariophysi</taxon>
        <taxon>Siluriformes</taxon>
        <taxon>Bagridae</taxon>
        <taxon>Hemibagrus</taxon>
    </lineage>
</organism>
<dbReference type="GO" id="GO:0006337">
    <property type="term" value="P:nucleosome disassembly"/>
    <property type="evidence" value="ECO:0007669"/>
    <property type="project" value="TreeGrafter"/>
</dbReference>
<dbReference type="CDD" id="cd00086">
    <property type="entry name" value="homeodomain"/>
    <property type="match status" value="5"/>
</dbReference>
<dbReference type="FunFam" id="1.10.10.60:FF:000247">
    <property type="entry name" value="Zinc fingers and homeoboxes protein 2"/>
    <property type="match status" value="1"/>
</dbReference>
<feature type="compositionally biased region" description="Low complexity" evidence="34">
    <location>
        <begin position="1952"/>
        <end position="1965"/>
    </location>
</feature>
<reference evidence="37" key="1">
    <citation type="submission" date="2023-06" db="EMBL/GenBank/DDBJ databases">
        <title>Male Hemibagrus guttatus genome.</title>
        <authorList>
            <person name="Bian C."/>
        </authorList>
    </citation>
    <scope>NUCLEOTIDE SEQUENCE</scope>
    <source>
        <strain evidence="37">Male_cb2023</strain>
        <tissue evidence="37">Muscle</tissue>
    </source>
</reference>
<dbReference type="InterPro" id="IPR018359">
    <property type="entry name" value="Bromodomain_CS"/>
</dbReference>
<dbReference type="Pfam" id="PF00439">
    <property type="entry name" value="Bromodomain"/>
    <property type="match status" value="1"/>
</dbReference>
<evidence type="ECO:0000256" key="12">
    <source>
        <dbReference type="ARBA" id="ARBA00022741"/>
    </source>
</evidence>